<feature type="transmembrane region" description="Helical" evidence="1">
    <location>
        <begin position="85"/>
        <end position="105"/>
    </location>
</feature>
<sequence length="107" mass="12191">MGEKELSVCIGIHHIATLLGISEGIYYLFAGKQRFWRSSGVFLLTVFQSWAGLKILADLQKGKSRLNESYRNLEKIKSSRRQRRGILWGMVLSSTLFKLLPVHLLGQ</sequence>
<reference evidence="2 3" key="1">
    <citation type="submission" date="2019-12" db="EMBL/GenBank/DDBJ databases">
        <title>Sporaefaciens musculi gen. nov., sp. nov., a novel bacterium isolated from the caecum of an obese mouse.</title>
        <authorList>
            <person name="Rasmussen T.S."/>
            <person name="Streidl T."/>
            <person name="Hitch T.C.A."/>
            <person name="Wortmann E."/>
            <person name="Deptula P."/>
            <person name="Hansen M."/>
            <person name="Nielsen D.S."/>
            <person name="Clavel T."/>
            <person name="Vogensen F.K."/>
        </authorList>
    </citation>
    <scope>NUCLEOTIDE SEQUENCE [LARGE SCALE GENOMIC DNA]</scope>
    <source>
        <strain evidence="2 3">WCA-9-b2</strain>
    </source>
</reference>
<accession>A0A7X3MGQ1</accession>
<evidence type="ECO:0000313" key="3">
    <source>
        <dbReference type="Proteomes" id="UP000460412"/>
    </source>
</evidence>
<dbReference type="EMBL" id="WUQX01000001">
    <property type="protein sequence ID" value="MXP76027.1"/>
    <property type="molecule type" value="Genomic_DNA"/>
</dbReference>
<dbReference type="RefSeq" id="WP_159751203.1">
    <property type="nucleotide sequence ID" value="NZ_WUQX01000001.1"/>
</dbReference>
<proteinExistence type="predicted"/>
<keyword evidence="3" id="KW-1185">Reference proteome</keyword>
<evidence type="ECO:0000256" key="1">
    <source>
        <dbReference type="SAM" id="Phobius"/>
    </source>
</evidence>
<protein>
    <submittedName>
        <fullName evidence="2">Uncharacterized protein</fullName>
    </submittedName>
</protein>
<keyword evidence="1" id="KW-1133">Transmembrane helix</keyword>
<gene>
    <name evidence="2" type="ORF">GN277_11705</name>
</gene>
<keyword evidence="1" id="KW-0472">Membrane</keyword>
<evidence type="ECO:0000313" key="2">
    <source>
        <dbReference type="EMBL" id="MXP76027.1"/>
    </source>
</evidence>
<comment type="caution">
    <text evidence="2">The sequence shown here is derived from an EMBL/GenBank/DDBJ whole genome shotgun (WGS) entry which is preliminary data.</text>
</comment>
<dbReference type="AlphaFoldDB" id="A0A7X3MGQ1"/>
<feature type="transmembrane region" description="Helical" evidence="1">
    <location>
        <begin position="7"/>
        <end position="29"/>
    </location>
</feature>
<organism evidence="2 3">
    <name type="scientific">Sporofaciens musculi</name>
    <dbReference type="NCBI Taxonomy" id="2681861"/>
    <lineage>
        <taxon>Bacteria</taxon>
        <taxon>Bacillati</taxon>
        <taxon>Bacillota</taxon>
        <taxon>Clostridia</taxon>
        <taxon>Lachnospirales</taxon>
        <taxon>Lachnospiraceae</taxon>
        <taxon>Sporofaciens</taxon>
    </lineage>
</organism>
<name>A0A7X3MGQ1_9FIRM</name>
<dbReference type="Proteomes" id="UP000460412">
    <property type="component" value="Unassembled WGS sequence"/>
</dbReference>
<keyword evidence="1" id="KW-0812">Transmembrane</keyword>